<dbReference type="InterPro" id="IPR020095">
    <property type="entry name" value="PsdUridine_synth_TruA_C"/>
</dbReference>
<evidence type="ECO:0000256" key="3">
    <source>
        <dbReference type="ARBA" id="ARBA00023235"/>
    </source>
</evidence>
<gene>
    <name evidence="4" type="primary">truA</name>
    <name evidence="9" type="ORF">C8J48_3304</name>
</gene>
<dbReference type="GO" id="GO:0031119">
    <property type="term" value="P:tRNA pseudouridine synthesis"/>
    <property type="evidence" value="ECO:0007669"/>
    <property type="project" value="UniProtKB-UniRule"/>
</dbReference>
<reference evidence="9 10" key="1">
    <citation type="submission" date="2018-04" db="EMBL/GenBank/DDBJ databases">
        <title>Genomic Encyclopedia of Archaeal and Bacterial Type Strains, Phase II (KMG-II): from individual species to whole genera.</title>
        <authorList>
            <person name="Goeker M."/>
        </authorList>
    </citation>
    <scope>NUCLEOTIDE SEQUENCE [LARGE SCALE GENOMIC DNA]</scope>
    <source>
        <strain evidence="9 10">DSM 45169</strain>
    </source>
</reference>
<comment type="caution">
    <text evidence="9">The sequence shown here is derived from an EMBL/GenBank/DDBJ whole genome shotgun (WGS) entry which is preliminary data.</text>
</comment>
<dbReference type="InterPro" id="IPR020103">
    <property type="entry name" value="PsdUridine_synth_cat_dom_sf"/>
</dbReference>
<dbReference type="OrthoDB" id="9811823at2"/>
<evidence type="ECO:0000256" key="6">
    <source>
        <dbReference type="PIRSR" id="PIRSR001430-2"/>
    </source>
</evidence>
<dbReference type="FunFam" id="3.30.70.580:FF:000001">
    <property type="entry name" value="tRNA pseudouridine synthase A"/>
    <property type="match status" value="1"/>
</dbReference>
<dbReference type="Gene3D" id="3.30.70.580">
    <property type="entry name" value="Pseudouridine synthase I, catalytic domain, N-terminal subdomain"/>
    <property type="match status" value="1"/>
</dbReference>
<keyword evidence="10" id="KW-1185">Reference proteome</keyword>
<evidence type="ECO:0000313" key="9">
    <source>
        <dbReference type="EMBL" id="PTM54652.1"/>
    </source>
</evidence>
<comment type="subunit">
    <text evidence="4">Homodimer.</text>
</comment>
<dbReference type="PIRSF" id="PIRSF001430">
    <property type="entry name" value="tRNA_psdUrid_synth"/>
    <property type="match status" value="1"/>
</dbReference>
<dbReference type="CDD" id="cd02570">
    <property type="entry name" value="PseudoU_synth_EcTruA"/>
    <property type="match status" value="1"/>
</dbReference>
<organism evidence="9 10">
    <name type="scientific">Desmospora activa DSM 45169</name>
    <dbReference type="NCBI Taxonomy" id="1121389"/>
    <lineage>
        <taxon>Bacteria</taxon>
        <taxon>Bacillati</taxon>
        <taxon>Bacillota</taxon>
        <taxon>Bacilli</taxon>
        <taxon>Bacillales</taxon>
        <taxon>Thermoactinomycetaceae</taxon>
        <taxon>Desmospora</taxon>
    </lineage>
</organism>
<proteinExistence type="inferred from homology"/>
<evidence type="ECO:0000256" key="7">
    <source>
        <dbReference type="RuleBase" id="RU003792"/>
    </source>
</evidence>
<dbReference type="InterPro" id="IPR001406">
    <property type="entry name" value="PsdUridine_synth_TruA"/>
</dbReference>
<feature type="binding site" evidence="4 6">
    <location>
        <position position="109"/>
    </location>
    <ligand>
        <name>substrate</name>
    </ligand>
</feature>
<comment type="caution">
    <text evidence="4">Lacks conserved residue(s) required for the propagation of feature annotation.</text>
</comment>
<evidence type="ECO:0000259" key="8">
    <source>
        <dbReference type="Pfam" id="PF01416"/>
    </source>
</evidence>
<dbReference type="EMBL" id="PZZP01000003">
    <property type="protein sequence ID" value="PTM54652.1"/>
    <property type="molecule type" value="Genomic_DNA"/>
</dbReference>
<evidence type="ECO:0000256" key="2">
    <source>
        <dbReference type="ARBA" id="ARBA00022694"/>
    </source>
</evidence>
<dbReference type="Proteomes" id="UP000241639">
    <property type="component" value="Unassembled WGS sequence"/>
</dbReference>
<dbReference type="PANTHER" id="PTHR11142">
    <property type="entry name" value="PSEUDOURIDYLATE SYNTHASE"/>
    <property type="match status" value="1"/>
</dbReference>
<dbReference type="GO" id="GO:0160147">
    <property type="term" value="F:tRNA pseudouridine(38-40) synthase activity"/>
    <property type="evidence" value="ECO:0007669"/>
    <property type="project" value="UniProtKB-EC"/>
</dbReference>
<feature type="domain" description="Pseudouridine synthase I TruA alpha/beta" evidence="8">
    <location>
        <begin position="144"/>
        <end position="245"/>
    </location>
</feature>
<dbReference type="EC" id="5.4.99.12" evidence="4"/>
<dbReference type="NCBIfam" id="TIGR00071">
    <property type="entry name" value="hisT_truA"/>
    <property type="match status" value="1"/>
</dbReference>
<dbReference type="AlphaFoldDB" id="A0A2T4Z1L1"/>
<dbReference type="Gene3D" id="3.30.70.660">
    <property type="entry name" value="Pseudouridine synthase I, catalytic domain, C-terminal subdomain"/>
    <property type="match status" value="1"/>
</dbReference>
<keyword evidence="2 4" id="KW-0819">tRNA processing</keyword>
<comment type="similarity">
    <text evidence="1 4 7">Belongs to the tRNA pseudouridine synthase TruA family.</text>
</comment>
<dbReference type="SUPFAM" id="SSF55120">
    <property type="entry name" value="Pseudouridine synthase"/>
    <property type="match status" value="1"/>
</dbReference>
<accession>A0A2T4Z1L1</accession>
<dbReference type="HAMAP" id="MF_00171">
    <property type="entry name" value="TruA"/>
    <property type="match status" value="1"/>
</dbReference>
<comment type="function">
    <text evidence="4">Formation of pseudouridine at positions 38, 39 and 40 in the anticodon stem and loop of transfer RNAs.</text>
</comment>
<evidence type="ECO:0000256" key="1">
    <source>
        <dbReference type="ARBA" id="ARBA00009375"/>
    </source>
</evidence>
<dbReference type="PANTHER" id="PTHR11142:SF0">
    <property type="entry name" value="TRNA PSEUDOURIDINE SYNTHASE-LIKE 1"/>
    <property type="match status" value="1"/>
</dbReference>
<dbReference type="RefSeq" id="WP_107728295.1">
    <property type="nucleotide sequence ID" value="NZ_PZZP01000003.1"/>
</dbReference>
<evidence type="ECO:0000256" key="4">
    <source>
        <dbReference type="HAMAP-Rule" id="MF_00171"/>
    </source>
</evidence>
<dbReference type="InterPro" id="IPR020097">
    <property type="entry name" value="PsdUridine_synth_TruA_a/b_dom"/>
</dbReference>
<feature type="domain" description="Pseudouridine synthase I TruA alpha/beta" evidence="8">
    <location>
        <begin position="7"/>
        <end position="100"/>
    </location>
</feature>
<feature type="active site" description="Nucleophile" evidence="4 5">
    <location>
        <position position="51"/>
    </location>
</feature>
<protein>
    <recommendedName>
        <fullName evidence="4">tRNA pseudouridine synthase A</fullName>
        <ecNumber evidence="4">5.4.99.12</ecNumber>
    </recommendedName>
    <alternativeName>
        <fullName evidence="4">tRNA pseudouridine(38-40) synthase</fullName>
    </alternativeName>
    <alternativeName>
        <fullName evidence="4">tRNA pseudouridylate synthase I</fullName>
    </alternativeName>
    <alternativeName>
        <fullName evidence="4">tRNA-uridine isomerase I</fullName>
    </alternativeName>
</protein>
<keyword evidence="3 4" id="KW-0413">Isomerase</keyword>
<sequence>MRLKMTVAYDGTGFSGFQSQPSCRTVQTVLEQALTKVAGHPVRVTSSGRTDAGVHAKGQVIHCDIDSTMPVERWARALNHTLPQDVLVQAVEHVHDRFHARKDARWKWYRYSWDNRSIPDLFIRRYTTHWPHPLDGNAMVEAGRHLIGTHDFTAFSAARAQVSHRVRTLYDCRMVQPQPGVVAMDVIGDGFLYNMVRIIAGTLLDVGMGKISADSIPAIVAAKKREAAGKTLPPQGLCLMRVGYDDFVERNSLS</sequence>
<name>A0A2T4Z1L1_9BACL</name>
<comment type="catalytic activity">
    <reaction evidence="4 7">
        <text>uridine(38/39/40) in tRNA = pseudouridine(38/39/40) in tRNA</text>
        <dbReference type="Rhea" id="RHEA:22376"/>
        <dbReference type="Rhea" id="RHEA-COMP:10085"/>
        <dbReference type="Rhea" id="RHEA-COMP:10087"/>
        <dbReference type="ChEBI" id="CHEBI:65314"/>
        <dbReference type="ChEBI" id="CHEBI:65315"/>
        <dbReference type="EC" id="5.4.99.12"/>
    </reaction>
</comment>
<dbReference type="GO" id="GO:0003723">
    <property type="term" value="F:RNA binding"/>
    <property type="evidence" value="ECO:0007669"/>
    <property type="project" value="InterPro"/>
</dbReference>
<evidence type="ECO:0000256" key="5">
    <source>
        <dbReference type="PIRSR" id="PIRSR001430-1"/>
    </source>
</evidence>
<dbReference type="InterPro" id="IPR020094">
    <property type="entry name" value="TruA/RsuA/RluB/E/F_N"/>
</dbReference>
<dbReference type="Pfam" id="PF01416">
    <property type="entry name" value="PseudoU_synth_1"/>
    <property type="match status" value="2"/>
</dbReference>
<evidence type="ECO:0000313" key="10">
    <source>
        <dbReference type="Proteomes" id="UP000241639"/>
    </source>
</evidence>